<evidence type="ECO:0000256" key="4">
    <source>
        <dbReference type="ARBA" id="ARBA00022840"/>
    </source>
</evidence>
<evidence type="ECO:0000313" key="10">
    <source>
        <dbReference type="EMBL" id="SEG01300.1"/>
    </source>
</evidence>
<dbReference type="InterPro" id="IPR003796">
    <property type="entry name" value="RNR_NrdR-like"/>
</dbReference>
<proteinExistence type="inferred from homology"/>
<keyword evidence="8" id="KW-0479">Metal-binding</keyword>
<dbReference type="InterPro" id="IPR055173">
    <property type="entry name" value="NrdR-like_N"/>
</dbReference>
<dbReference type="GO" id="GO:0008270">
    <property type="term" value="F:zinc ion binding"/>
    <property type="evidence" value="ECO:0007669"/>
    <property type="project" value="UniProtKB-UniRule"/>
</dbReference>
<keyword evidence="4 8" id="KW-0067">ATP-binding</keyword>
<dbReference type="GO" id="GO:0003677">
    <property type="term" value="F:DNA binding"/>
    <property type="evidence" value="ECO:0007669"/>
    <property type="project" value="UniProtKB-KW"/>
</dbReference>
<dbReference type="PANTHER" id="PTHR30455">
    <property type="entry name" value="TRANSCRIPTIONAL REPRESSOR NRDR"/>
    <property type="match status" value="1"/>
</dbReference>
<comment type="function">
    <text evidence="8">Negatively regulates transcription of bacterial ribonucleotide reductase nrd genes and operons by binding to NrdR-boxes.</text>
</comment>
<dbReference type="AlphaFoldDB" id="A0A1H5WPK7"/>
<evidence type="ECO:0000256" key="3">
    <source>
        <dbReference type="ARBA" id="ARBA00022771"/>
    </source>
</evidence>
<evidence type="ECO:0000256" key="7">
    <source>
        <dbReference type="ARBA" id="ARBA00023163"/>
    </source>
</evidence>
<keyword evidence="6 8" id="KW-0238">DNA-binding</keyword>
<keyword evidence="1 8" id="KW-0678">Repressor</keyword>
<keyword evidence="7 8" id="KW-0804">Transcription</keyword>
<dbReference type="SMR" id="A0A1H5WPK7"/>
<gene>
    <name evidence="8" type="primary">nrdR</name>
    <name evidence="10" type="ORF">SAMN05216403_12216</name>
</gene>
<keyword evidence="8" id="KW-0862">Zinc</keyword>
<dbReference type="Pfam" id="PF22811">
    <property type="entry name" value="Zn_ribbon_NrdR"/>
    <property type="match status" value="1"/>
</dbReference>
<dbReference type="InterPro" id="IPR005144">
    <property type="entry name" value="ATP-cone_dom"/>
</dbReference>
<name>A0A1H5WPK7_NITMU</name>
<evidence type="ECO:0000259" key="9">
    <source>
        <dbReference type="PROSITE" id="PS51161"/>
    </source>
</evidence>
<accession>A0A1H5WPK7</accession>
<dbReference type="PANTHER" id="PTHR30455:SF2">
    <property type="entry name" value="TRANSCRIPTIONAL REPRESSOR NRDR"/>
    <property type="match status" value="1"/>
</dbReference>
<comment type="cofactor">
    <cofactor evidence="8">
        <name>Zn(2+)</name>
        <dbReference type="ChEBI" id="CHEBI:29105"/>
    </cofactor>
    <text evidence="8">Binds 1 zinc ion.</text>
</comment>
<reference evidence="10 11" key="1">
    <citation type="submission" date="2016-10" db="EMBL/GenBank/DDBJ databases">
        <authorList>
            <person name="de Groot N.N."/>
        </authorList>
    </citation>
    <scope>NUCLEOTIDE SEQUENCE [LARGE SCALE GENOMIC DNA]</scope>
    <source>
        <strain evidence="10 11">Nl13</strain>
    </source>
</reference>
<evidence type="ECO:0000256" key="2">
    <source>
        <dbReference type="ARBA" id="ARBA00022741"/>
    </source>
</evidence>
<dbReference type="GO" id="GO:0005524">
    <property type="term" value="F:ATP binding"/>
    <property type="evidence" value="ECO:0007669"/>
    <property type="project" value="UniProtKB-UniRule"/>
</dbReference>
<feature type="domain" description="ATP-cone" evidence="9">
    <location>
        <begin position="49"/>
        <end position="139"/>
    </location>
</feature>
<dbReference type="Pfam" id="PF03477">
    <property type="entry name" value="ATP-cone"/>
    <property type="match status" value="1"/>
</dbReference>
<comment type="similarity">
    <text evidence="8">Belongs to the NrdR family.</text>
</comment>
<evidence type="ECO:0000256" key="6">
    <source>
        <dbReference type="ARBA" id="ARBA00023125"/>
    </source>
</evidence>
<evidence type="ECO:0000256" key="8">
    <source>
        <dbReference type="HAMAP-Rule" id="MF_00440"/>
    </source>
</evidence>
<dbReference type="HAMAP" id="MF_00440">
    <property type="entry name" value="NrdR"/>
    <property type="match status" value="1"/>
</dbReference>
<dbReference type="PROSITE" id="PS51161">
    <property type="entry name" value="ATP_CONE"/>
    <property type="match status" value="1"/>
</dbReference>
<keyword evidence="2 8" id="KW-0547">Nucleotide-binding</keyword>
<protein>
    <recommendedName>
        <fullName evidence="8">Transcriptional repressor NrdR</fullName>
    </recommendedName>
</protein>
<organism evidence="10 11">
    <name type="scientific">Nitrosospira multiformis (strain ATCC 25196 / NCIMB 11849 / C 71)</name>
    <dbReference type="NCBI Taxonomy" id="323848"/>
    <lineage>
        <taxon>Bacteria</taxon>
        <taxon>Pseudomonadati</taxon>
        <taxon>Pseudomonadota</taxon>
        <taxon>Betaproteobacteria</taxon>
        <taxon>Nitrosomonadales</taxon>
        <taxon>Nitrosomonadaceae</taxon>
        <taxon>Nitrosospira</taxon>
    </lineage>
</organism>
<dbReference type="KEGG" id="nmu:Nmul_A0005"/>
<dbReference type="NCBIfam" id="TIGR00244">
    <property type="entry name" value="transcriptional regulator NrdR"/>
    <property type="match status" value="1"/>
</dbReference>
<dbReference type="EMBL" id="FNVK01000022">
    <property type="protein sequence ID" value="SEG01300.1"/>
    <property type="molecule type" value="Genomic_DNA"/>
</dbReference>
<keyword evidence="3 8" id="KW-0863">Zinc-finger</keyword>
<evidence type="ECO:0000313" key="11">
    <source>
        <dbReference type="Proteomes" id="UP000236751"/>
    </source>
</evidence>
<sequence>MKCPFCHTPDTSVIDSRVSEEGDRIRRRRRCPHCDKRFTTYETVELRLPQVVKQDGNRAEFDREKLRTGFVRALHKRPVSAEDVEAAMNRVVQKLLSLGEREIASHKIGEMVMGELYKLDKVAYIRFASVYRSFQGAADFDDAIRELQGSDSRKEPDKP</sequence>
<keyword evidence="5 8" id="KW-0805">Transcription regulation</keyword>
<dbReference type="GO" id="GO:0045892">
    <property type="term" value="P:negative regulation of DNA-templated transcription"/>
    <property type="evidence" value="ECO:0007669"/>
    <property type="project" value="UniProtKB-UniRule"/>
</dbReference>
<feature type="zinc finger region" evidence="8">
    <location>
        <begin position="3"/>
        <end position="34"/>
    </location>
</feature>
<evidence type="ECO:0000256" key="5">
    <source>
        <dbReference type="ARBA" id="ARBA00023015"/>
    </source>
</evidence>
<dbReference type="OrthoDB" id="9807461at2"/>
<dbReference type="Proteomes" id="UP000236751">
    <property type="component" value="Unassembled WGS sequence"/>
</dbReference>
<evidence type="ECO:0000256" key="1">
    <source>
        <dbReference type="ARBA" id="ARBA00022491"/>
    </source>
</evidence>
<dbReference type="RefSeq" id="WP_011379369.1">
    <property type="nucleotide sequence ID" value="NC_007614.1"/>
</dbReference>